<organism evidence="1 2">
    <name type="scientific">Dreissena polymorpha</name>
    <name type="common">Zebra mussel</name>
    <name type="synonym">Mytilus polymorpha</name>
    <dbReference type="NCBI Taxonomy" id="45954"/>
    <lineage>
        <taxon>Eukaryota</taxon>
        <taxon>Metazoa</taxon>
        <taxon>Spiralia</taxon>
        <taxon>Lophotrochozoa</taxon>
        <taxon>Mollusca</taxon>
        <taxon>Bivalvia</taxon>
        <taxon>Autobranchia</taxon>
        <taxon>Heteroconchia</taxon>
        <taxon>Euheterodonta</taxon>
        <taxon>Imparidentia</taxon>
        <taxon>Neoheterodontei</taxon>
        <taxon>Myida</taxon>
        <taxon>Dreissenoidea</taxon>
        <taxon>Dreissenidae</taxon>
        <taxon>Dreissena</taxon>
    </lineage>
</organism>
<reference evidence="1" key="2">
    <citation type="submission" date="2020-11" db="EMBL/GenBank/DDBJ databases">
        <authorList>
            <person name="McCartney M.A."/>
            <person name="Auch B."/>
            <person name="Kono T."/>
            <person name="Mallez S."/>
            <person name="Becker A."/>
            <person name="Gohl D.M."/>
            <person name="Silverstein K.A.T."/>
            <person name="Koren S."/>
            <person name="Bechman K.B."/>
            <person name="Herman A."/>
            <person name="Abrahante J.E."/>
            <person name="Garbe J."/>
        </authorList>
    </citation>
    <scope>NUCLEOTIDE SEQUENCE</scope>
    <source>
        <strain evidence="1">Duluth1</strain>
        <tissue evidence="1">Whole animal</tissue>
    </source>
</reference>
<evidence type="ECO:0000313" key="1">
    <source>
        <dbReference type="EMBL" id="KAH3819214.1"/>
    </source>
</evidence>
<reference evidence="1" key="1">
    <citation type="journal article" date="2019" name="bioRxiv">
        <title>The Genome of the Zebra Mussel, Dreissena polymorpha: A Resource for Invasive Species Research.</title>
        <authorList>
            <person name="McCartney M.A."/>
            <person name="Auch B."/>
            <person name="Kono T."/>
            <person name="Mallez S."/>
            <person name="Zhang Y."/>
            <person name="Obille A."/>
            <person name="Becker A."/>
            <person name="Abrahante J.E."/>
            <person name="Garbe J."/>
            <person name="Badalamenti J.P."/>
            <person name="Herman A."/>
            <person name="Mangelson H."/>
            <person name="Liachko I."/>
            <person name="Sullivan S."/>
            <person name="Sone E.D."/>
            <person name="Koren S."/>
            <person name="Silverstein K.A.T."/>
            <person name="Beckman K.B."/>
            <person name="Gohl D.M."/>
        </authorList>
    </citation>
    <scope>NUCLEOTIDE SEQUENCE</scope>
    <source>
        <strain evidence="1">Duluth1</strain>
        <tissue evidence="1">Whole animal</tissue>
    </source>
</reference>
<accession>A0A9D4JQN1</accession>
<gene>
    <name evidence="1" type="ORF">DPMN_120948</name>
</gene>
<dbReference type="AlphaFoldDB" id="A0A9D4JQN1"/>
<comment type="caution">
    <text evidence="1">The sequence shown here is derived from an EMBL/GenBank/DDBJ whole genome shotgun (WGS) entry which is preliminary data.</text>
</comment>
<name>A0A9D4JQN1_DREPO</name>
<proteinExistence type="predicted"/>
<keyword evidence="2" id="KW-1185">Reference proteome</keyword>
<dbReference type="EMBL" id="JAIWYP010000005">
    <property type="protein sequence ID" value="KAH3819214.1"/>
    <property type="molecule type" value="Genomic_DNA"/>
</dbReference>
<evidence type="ECO:0000313" key="2">
    <source>
        <dbReference type="Proteomes" id="UP000828390"/>
    </source>
</evidence>
<sequence length="74" mass="8975">MDRIVKKTSTTIRSNWTPVFFRAIPDQKRTTTVRPYLKLRWRRKCVVSRQENLQESPTSLLNLLSTEERQRLHY</sequence>
<dbReference type="Proteomes" id="UP000828390">
    <property type="component" value="Unassembled WGS sequence"/>
</dbReference>
<protein>
    <submittedName>
        <fullName evidence="1">Uncharacterized protein</fullName>
    </submittedName>
</protein>